<evidence type="ECO:0000313" key="1">
    <source>
        <dbReference type="EMBL" id="MBD1547004.1"/>
    </source>
</evidence>
<comment type="caution">
    <text evidence="1">The sequence shown here is derived from an EMBL/GenBank/DDBJ whole genome shotgun (WGS) entry which is preliminary data.</text>
</comment>
<sequence length="70" mass="7975">MTVSFSDCMQVAHGELVTAKQLLDREIADYPPPYSACDAQYNHLLAERRRVSRLLQEFSAEFHVPTPRAP</sequence>
<name>A0A926NX93_9HYPH</name>
<dbReference type="EMBL" id="JABFCZ010000012">
    <property type="protein sequence ID" value="MBD1547004.1"/>
    <property type="molecule type" value="Genomic_DNA"/>
</dbReference>
<gene>
    <name evidence="1" type="ORF">HK439_12075</name>
</gene>
<organism evidence="1 2">
    <name type="scientific">Roseibium aggregatum</name>
    <dbReference type="NCBI Taxonomy" id="187304"/>
    <lineage>
        <taxon>Bacteria</taxon>
        <taxon>Pseudomonadati</taxon>
        <taxon>Pseudomonadota</taxon>
        <taxon>Alphaproteobacteria</taxon>
        <taxon>Hyphomicrobiales</taxon>
        <taxon>Stappiaceae</taxon>
        <taxon>Roseibium</taxon>
    </lineage>
</organism>
<dbReference type="Proteomes" id="UP000598467">
    <property type="component" value="Unassembled WGS sequence"/>
</dbReference>
<proteinExistence type="predicted"/>
<reference evidence="1" key="1">
    <citation type="submission" date="2020-05" db="EMBL/GenBank/DDBJ databases">
        <title>Identification of trans-AT polyketide cluster in two marine bacteria, producers of a novel glutaramide-containing polyketide sesbanimide D and analogs.</title>
        <authorList>
            <person name="Kacar D."/>
            <person name="Rodriguez P."/>
            <person name="Canedo L."/>
            <person name="Gonzalez E."/>
            <person name="Galan B."/>
            <person name="De La Calle F."/>
            <person name="Garcia J.L."/>
        </authorList>
    </citation>
    <scope>NUCLEOTIDE SEQUENCE</scope>
    <source>
        <strain evidence="1">PHM038</strain>
    </source>
</reference>
<dbReference type="AlphaFoldDB" id="A0A926NX93"/>
<evidence type="ECO:0000313" key="2">
    <source>
        <dbReference type="Proteomes" id="UP000598467"/>
    </source>
</evidence>
<accession>A0A926NX93</accession>
<protein>
    <submittedName>
        <fullName evidence="1">Uncharacterized protein</fullName>
    </submittedName>
</protein>
<dbReference type="RefSeq" id="WP_190291759.1">
    <property type="nucleotide sequence ID" value="NZ_JABFCZ010000012.1"/>
</dbReference>